<dbReference type="RefSeq" id="WP_021780458.1">
    <property type="nucleotide sequence ID" value="NZ_BATA01000052.1"/>
</dbReference>
<proteinExistence type="predicted"/>
<dbReference type="EMBL" id="BATA01000052">
    <property type="protein sequence ID" value="GAD53195.1"/>
    <property type="molecule type" value="Genomic_DNA"/>
</dbReference>
<organism evidence="2 3">
    <name type="scientific">Halarchaeum acidiphilum MH1-52-1</name>
    <dbReference type="NCBI Taxonomy" id="1261545"/>
    <lineage>
        <taxon>Archaea</taxon>
        <taxon>Methanobacteriati</taxon>
        <taxon>Methanobacteriota</taxon>
        <taxon>Stenosarchaea group</taxon>
        <taxon>Halobacteria</taxon>
        <taxon>Halobacteriales</taxon>
        <taxon>Halobacteriaceae</taxon>
    </lineage>
</organism>
<feature type="transmembrane region" description="Helical" evidence="1">
    <location>
        <begin position="16"/>
        <end position="34"/>
    </location>
</feature>
<sequence>MSPHDFREAVRERANARVLLGWVVVAAVLTVARGGSLADFALLAAAGVAVPLAAALADTFGVPRRVRRAGGGVALLALGVAIIYFGIDAHAVLLVLVGVAAGLVGAHGLIRAVRDPPTAT</sequence>
<feature type="transmembrane region" description="Helical" evidence="1">
    <location>
        <begin position="69"/>
        <end position="87"/>
    </location>
</feature>
<feature type="transmembrane region" description="Helical" evidence="1">
    <location>
        <begin position="40"/>
        <end position="57"/>
    </location>
</feature>
<keyword evidence="3" id="KW-1185">Reference proteome</keyword>
<keyword evidence="1" id="KW-1133">Transmembrane helix</keyword>
<gene>
    <name evidence="2" type="ORF">MBEHAL_1955</name>
</gene>
<reference evidence="2 3" key="1">
    <citation type="submission" date="2013-09" db="EMBL/GenBank/DDBJ databases">
        <title>Whole genome sequencing of Halarchaeum acidiphilum strain MH1-52-1.</title>
        <authorList>
            <person name="Shimane Y."/>
            <person name="Minegishi H."/>
            <person name="Nishi S."/>
            <person name="Echigo A."/>
            <person name="Shuto A."/>
            <person name="Konishi M."/>
            <person name="Ito T."/>
            <person name="Ohkuma M."/>
            <person name="Ohta Y."/>
            <person name="Nagano Y."/>
            <person name="Tsubouchi T."/>
            <person name="Mori K."/>
            <person name="Usui K."/>
            <person name="Kamekura M."/>
            <person name="Usami R."/>
            <person name="Takaki Y."/>
            <person name="Hatada Y."/>
        </authorList>
    </citation>
    <scope>NUCLEOTIDE SEQUENCE [LARGE SCALE GENOMIC DNA]</scope>
    <source>
        <strain evidence="2 3">JCM 16109</strain>
    </source>
</reference>
<keyword evidence="1" id="KW-0472">Membrane</keyword>
<evidence type="ECO:0000313" key="3">
    <source>
        <dbReference type="Proteomes" id="UP000016986"/>
    </source>
</evidence>
<protein>
    <submittedName>
        <fullName evidence="2">Uncharacterized protein</fullName>
    </submittedName>
</protein>
<comment type="caution">
    <text evidence="2">The sequence shown here is derived from an EMBL/GenBank/DDBJ whole genome shotgun (WGS) entry which is preliminary data.</text>
</comment>
<keyword evidence="1" id="KW-0812">Transmembrane</keyword>
<evidence type="ECO:0000313" key="2">
    <source>
        <dbReference type="EMBL" id="GAD53195.1"/>
    </source>
</evidence>
<accession>U2YVY9</accession>
<evidence type="ECO:0000256" key="1">
    <source>
        <dbReference type="SAM" id="Phobius"/>
    </source>
</evidence>
<feature type="transmembrane region" description="Helical" evidence="1">
    <location>
        <begin position="93"/>
        <end position="113"/>
    </location>
</feature>
<name>U2YVY9_9EURY</name>
<dbReference type="Proteomes" id="UP000016986">
    <property type="component" value="Unassembled WGS sequence"/>
</dbReference>
<dbReference type="AlphaFoldDB" id="U2YVY9"/>